<dbReference type="PATRIC" id="fig|230361.4.peg.2164"/>
<keyword evidence="4" id="KW-1133">Transmembrane helix</keyword>
<evidence type="ECO:0000256" key="3">
    <source>
        <dbReference type="ARBA" id="ARBA00022692"/>
    </source>
</evidence>
<dbReference type="AlphaFoldDB" id="A0A0U3EC22"/>
<dbReference type="NCBIfam" id="NF004922">
    <property type="entry name" value="PRK06279.1"/>
    <property type="match status" value="1"/>
</dbReference>
<dbReference type="Proteomes" id="UP000067738">
    <property type="component" value="Chromosome"/>
</dbReference>
<dbReference type="RefSeq" id="WP_058740062.1">
    <property type="nucleotide sequence ID" value="NZ_CP011266.1"/>
</dbReference>
<accession>A0A0U3EC22</accession>
<proteinExistence type="predicted"/>
<dbReference type="KEGG" id="mmil:sm9_2092"/>
<reference evidence="6 7" key="1">
    <citation type="submission" date="2015-04" db="EMBL/GenBank/DDBJ databases">
        <title>The complete genome sequence of the rumen methanogen Methanobrevibacter millerae SM9.</title>
        <authorList>
            <person name="Leahy S.C."/>
            <person name="Kelly W.J."/>
            <person name="Pacheco D.M."/>
            <person name="Li D."/>
            <person name="Altermann E."/>
            <person name="Attwood G.T."/>
        </authorList>
    </citation>
    <scope>NUCLEOTIDE SEQUENCE [LARGE SCALE GENOMIC DNA]</scope>
    <source>
        <strain evidence="6 7">SM9</strain>
    </source>
</reference>
<evidence type="ECO:0000313" key="6">
    <source>
        <dbReference type="EMBL" id="ALT69848.1"/>
    </source>
</evidence>
<evidence type="ECO:0000256" key="5">
    <source>
        <dbReference type="ARBA" id="ARBA00023136"/>
    </source>
</evidence>
<dbReference type="EMBL" id="CP011266">
    <property type="protein sequence ID" value="ALT69848.1"/>
    <property type="molecule type" value="Genomic_DNA"/>
</dbReference>
<gene>
    <name evidence="6" type="primary">ehbA</name>
    <name evidence="6" type="ORF">sm9_2092</name>
</gene>
<protein>
    <submittedName>
        <fullName evidence="6">Energy-converting hydrogenase B subunit A EhbA</fullName>
    </submittedName>
</protein>
<dbReference type="InterPro" id="IPR002758">
    <property type="entry name" value="Cation_antiport_E"/>
</dbReference>
<evidence type="ECO:0000313" key="7">
    <source>
        <dbReference type="Proteomes" id="UP000067738"/>
    </source>
</evidence>
<keyword evidence="7" id="KW-1185">Reference proteome</keyword>
<dbReference type="PANTHER" id="PTHR34584">
    <property type="entry name" value="NA(+)/H(+) ANTIPORTER SUBUNIT E1"/>
    <property type="match status" value="1"/>
</dbReference>
<sequence>MFLTRIGYGIIYFLDLIYEIIKSTVDVVFNKIMRRDINPVVIDVETVLERPVSQTILANSISLTPGTLSVDLDSENQIIKVAAISPRSKEDIIPFEKYIKKMLE</sequence>
<keyword evidence="5" id="KW-0472">Membrane</keyword>
<keyword evidence="2" id="KW-1003">Cell membrane</keyword>
<dbReference type="GeneID" id="26737045"/>
<name>A0A0U3EC22_9EURY</name>
<dbReference type="PANTHER" id="PTHR34584:SF1">
    <property type="entry name" value="NA(+)_H(+) ANTIPORTER SUBUNIT E1"/>
    <property type="match status" value="1"/>
</dbReference>
<evidence type="ECO:0000256" key="1">
    <source>
        <dbReference type="ARBA" id="ARBA00004651"/>
    </source>
</evidence>
<dbReference type="GO" id="GO:0008324">
    <property type="term" value="F:monoatomic cation transmembrane transporter activity"/>
    <property type="evidence" value="ECO:0007669"/>
    <property type="project" value="InterPro"/>
</dbReference>
<evidence type="ECO:0000256" key="2">
    <source>
        <dbReference type="ARBA" id="ARBA00022475"/>
    </source>
</evidence>
<dbReference type="Pfam" id="PF01899">
    <property type="entry name" value="MNHE"/>
    <property type="match status" value="1"/>
</dbReference>
<evidence type="ECO:0000256" key="4">
    <source>
        <dbReference type="ARBA" id="ARBA00022989"/>
    </source>
</evidence>
<keyword evidence="3" id="KW-0812">Transmembrane</keyword>
<organism evidence="6 7">
    <name type="scientific">Methanobrevibacter millerae</name>
    <dbReference type="NCBI Taxonomy" id="230361"/>
    <lineage>
        <taxon>Archaea</taxon>
        <taxon>Methanobacteriati</taxon>
        <taxon>Methanobacteriota</taxon>
        <taxon>Methanomada group</taxon>
        <taxon>Methanobacteria</taxon>
        <taxon>Methanobacteriales</taxon>
        <taxon>Methanobacteriaceae</taxon>
        <taxon>Methanobrevibacter</taxon>
    </lineage>
</organism>
<dbReference type="OrthoDB" id="85180at2157"/>
<dbReference type="GO" id="GO:0005886">
    <property type="term" value="C:plasma membrane"/>
    <property type="evidence" value="ECO:0007669"/>
    <property type="project" value="UniProtKB-SubCell"/>
</dbReference>
<comment type="subcellular location">
    <subcellularLocation>
        <location evidence="1">Cell membrane</location>
        <topology evidence="1">Multi-pass membrane protein</topology>
    </subcellularLocation>
</comment>